<name>A0A821VRQ5_9NEOP</name>
<protein>
    <submittedName>
        <fullName evidence="2">Uncharacterized protein</fullName>
    </submittedName>
</protein>
<proteinExistence type="predicted"/>
<dbReference type="Proteomes" id="UP000663880">
    <property type="component" value="Unassembled WGS sequence"/>
</dbReference>
<dbReference type="AlphaFoldDB" id="A0A821VRQ5"/>
<dbReference type="OrthoDB" id="6924550at2759"/>
<evidence type="ECO:0000313" key="3">
    <source>
        <dbReference type="Proteomes" id="UP000663880"/>
    </source>
</evidence>
<dbReference type="EMBL" id="CAJOBZ010000045">
    <property type="protein sequence ID" value="CAF4911672.1"/>
    <property type="molecule type" value="Genomic_DNA"/>
</dbReference>
<sequence length="147" mass="16873">MWKSKKILIFLLIVVCETRAKSVFEISHYEYGTSSNSSVLSVIHMEVIPSFMALHRVKLTSQSPLSKTITHLIVEYISLISKLSIEFDQRESVLVFHVQFPFVPIPFGVVGFSSLYDEGHSPLYPWKNQYDAYKDVIQQFLVANVDN</sequence>
<organism evidence="2 3">
    <name type="scientific">Pieris macdunnoughi</name>
    <dbReference type="NCBI Taxonomy" id="345717"/>
    <lineage>
        <taxon>Eukaryota</taxon>
        <taxon>Metazoa</taxon>
        <taxon>Ecdysozoa</taxon>
        <taxon>Arthropoda</taxon>
        <taxon>Hexapoda</taxon>
        <taxon>Insecta</taxon>
        <taxon>Pterygota</taxon>
        <taxon>Neoptera</taxon>
        <taxon>Endopterygota</taxon>
        <taxon>Lepidoptera</taxon>
        <taxon>Glossata</taxon>
        <taxon>Ditrysia</taxon>
        <taxon>Papilionoidea</taxon>
        <taxon>Pieridae</taxon>
        <taxon>Pierinae</taxon>
        <taxon>Pieris</taxon>
    </lineage>
</organism>
<reference evidence="2" key="1">
    <citation type="submission" date="2021-02" db="EMBL/GenBank/DDBJ databases">
        <authorList>
            <person name="Steward A R."/>
        </authorList>
    </citation>
    <scope>NUCLEOTIDE SEQUENCE</scope>
</reference>
<feature type="signal peptide" evidence="1">
    <location>
        <begin position="1"/>
        <end position="20"/>
    </location>
</feature>
<evidence type="ECO:0000313" key="2">
    <source>
        <dbReference type="EMBL" id="CAF4911672.1"/>
    </source>
</evidence>
<accession>A0A821VRQ5</accession>
<feature type="chain" id="PRO_5032833317" evidence="1">
    <location>
        <begin position="21"/>
        <end position="147"/>
    </location>
</feature>
<keyword evidence="3" id="KW-1185">Reference proteome</keyword>
<keyword evidence="1" id="KW-0732">Signal</keyword>
<evidence type="ECO:0000256" key="1">
    <source>
        <dbReference type="SAM" id="SignalP"/>
    </source>
</evidence>
<gene>
    <name evidence="2" type="ORF">PMACD_LOCUS12192</name>
</gene>
<comment type="caution">
    <text evidence="2">The sequence shown here is derived from an EMBL/GenBank/DDBJ whole genome shotgun (WGS) entry which is preliminary data.</text>
</comment>